<sequence length="150" mass="16527">MSDAFTRLAQGKLNAAVAGLLCPRIEAILSDRGPGHCMRATDLDDDVMESVCKELRRTRPDGNIFILGGHDQEGMPFRVTSTKLVELRNPDANGELRQPLLVFIPTSLRTSAEDSFGVATFEDLTFTAIYEDLTDLLLNRLPATLLGHVR</sequence>
<feature type="non-terminal residue" evidence="1">
    <location>
        <position position="150"/>
    </location>
</feature>
<accession>T0ZFZ5</accession>
<proteinExistence type="predicted"/>
<organism evidence="1">
    <name type="scientific">mine drainage metagenome</name>
    <dbReference type="NCBI Taxonomy" id="410659"/>
    <lineage>
        <taxon>unclassified sequences</taxon>
        <taxon>metagenomes</taxon>
        <taxon>ecological metagenomes</taxon>
    </lineage>
</organism>
<evidence type="ECO:0000313" key="1">
    <source>
        <dbReference type="EMBL" id="EQD43798.1"/>
    </source>
</evidence>
<reference evidence="1" key="1">
    <citation type="submission" date="2013-08" db="EMBL/GenBank/DDBJ databases">
        <authorList>
            <person name="Mendez C."/>
            <person name="Richter M."/>
            <person name="Ferrer M."/>
            <person name="Sanchez J."/>
        </authorList>
    </citation>
    <scope>NUCLEOTIDE SEQUENCE</scope>
</reference>
<comment type="caution">
    <text evidence="1">The sequence shown here is derived from an EMBL/GenBank/DDBJ whole genome shotgun (WGS) entry which is preliminary data.</text>
</comment>
<dbReference type="EMBL" id="AUZX01011358">
    <property type="protein sequence ID" value="EQD43798.1"/>
    <property type="molecule type" value="Genomic_DNA"/>
</dbReference>
<protein>
    <submittedName>
        <fullName evidence="1">Uncharacterized protein</fullName>
    </submittedName>
</protein>
<name>T0ZFZ5_9ZZZZ</name>
<reference evidence="1" key="2">
    <citation type="journal article" date="2014" name="ISME J.">
        <title>Microbial stratification in low pH oxic and suboxic macroscopic growths along an acid mine drainage.</title>
        <authorList>
            <person name="Mendez-Garcia C."/>
            <person name="Mesa V."/>
            <person name="Sprenger R.R."/>
            <person name="Richter M."/>
            <person name="Diez M.S."/>
            <person name="Solano J."/>
            <person name="Bargiela R."/>
            <person name="Golyshina O.V."/>
            <person name="Manteca A."/>
            <person name="Ramos J.L."/>
            <person name="Gallego J.R."/>
            <person name="Llorente I."/>
            <person name="Martins Dos Santos V.A."/>
            <person name="Jensen O.N."/>
            <person name="Pelaez A.I."/>
            <person name="Sanchez J."/>
            <person name="Ferrer M."/>
        </authorList>
    </citation>
    <scope>NUCLEOTIDE SEQUENCE</scope>
</reference>
<dbReference type="AlphaFoldDB" id="T0ZFZ5"/>
<gene>
    <name evidence="1" type="ORF">B1A_15485</name>
</gene>